<gene>
    <name evidence="5" type="primary">rpmF</name>
    <name evidence="5" type="synonym">rpl32</name>
    <name evidence="6" type="ORF">C7B81_04730</name>
</gene>
<evidence type="ECO:0000313" key="7">
    <source>
        <dbReference type="Proteomes" id="UP000238218"/>
    </source>
</evidence>
<dbReference type="InterPro" id="IPR002677">
    <property type="entry name" value="Ribosomal_bL32"/>
</dbReference>
<dbReference type="InterPro" id="IPR011332">
    <property type="entry name" value="Ribosomal_zn-bd"/>
</dbReference>
<dbReference type="RefSeq" id="WP_106220124.1">
    <property type="nucleotide sequence ID" value="NZ_PVWP01000002.1"/>
</dbReference>
<sequence>MAVPKKKTSKGKRNQRHAHWKAKAGVAAQKAMSLGKAVLSGRAQGFVYPIAEEAEAGEDS</sequence>
<accession>A0ABX5FAJ2</accession>
<evidence type="ECO:0000256" key="4">
    <source>
        <dbReference type="ARBA" id="ARBA00035178"/>
    </source>
</evidence>
<dbReference type="PANTHER" id="PTHR36083">
    <property type="entry name" value="50S RIBOSOMAL PROTEIN L32, CHLOROPLASTIC"/>
    <property type="match status" value="1"/>
</dbReference>
<keyword evidence="2 5" id="KW-0689">Ribosomal protein</keyword>
<dbReference type="NCBIfam" id="TIGR01031">
    <property type="entry name" value="rpmF_bact"/>
    <property type="match status" value="1"/>
</dbReference>
<evidence type="ECO:0000256" key="5">
    <source>
        <dbReference type="HAMAP-Rule" id="MF_00340"/>
    </source>
</evidence>
<protein>
    <recommendedName>
        <fullName evidence="4 5">Large ribosomal subunit protein bL32</fullName>
    </recommendedName>
</protein>
<keyword evidence="3 5" id="KW-0687">Ribonucleoprotein</keyword>
<evidence type="ECO:0000256" key="1">
    <source>
        <dbReference type="ARBA" id="ARBA00008560"/>
    </source>
</evidence>
<evidence type="ECO:0000256" key="3">
    <source>
        <dbReference type="ARBA" id="ARBA00023274"/>
    </source>
</evidence>
<reference evidence="6 7" key="1">
    <citation type="submission" date="2018-02" db="EMBL/GenBank/DDBJ databases">
        <authorList>
            <person name="Moore K."/>
            <person name="Momper L."/>
        </authorList>
    </citation>
    <scope>NUCLEOTIDE SEQUENCE [LARGE SCALE GENOMIC DNA]</scope>
    <source>
        <strain evidence="6 7">CCALA 015</strain>
    </source>
</reference>
<dbReference type="HAMAP" id="MF_00340">
    <property type="entry name" value="Ribosomal_bL32"/>
    <property type="match status" value="1"/>
</dbReference>
<dbReference type="Gene3D" id="1.20.5.640">
    <property type="entry name" value="Single helix bin"/>
    <property type="match status" value="1"/>
</dbReference>
<dbReference type="EMBL" id="PVWP01000002">
    <property type="protein sequence ID" value="PSB38855.1"/>
    <property type="molecule type" value="Genomic_DNA"/>
</dbReference>
<organism evidence="6 7">
    <name type="scientific">Aphanothece cf. minutissima CCALA 015</name>
    <dbReference type="NCBI Taxonomy" id="2107695"/>
    <lineage>
        <taxon>Bacteria</taxon>
        <taxon>Bacillati</taxon>
        <taxon>Cyanobacteriota</taxon>
        <taxon>Cyanophyceae</taxon>
        <taxon>Oscillatoriophycideae</taxon>
        <taxon>Chroococcales</taxon>
        <taxon>Aphanothecaceae</taxon>
        <taxon>Aphanothece</taxon>
    </lineage>
</organism>
<proteinExistence type="inferred from homology"/>
<dbReference type="InterPro" id="IPR044958">
    <property type="entry name" value="Ribosomal_bL32_plant/cyanobact"/>
</dbReference>
<comment type="caution">
    <text evidence="6">The sequence shown here is derived from an EMBL/GenBank/DDBJ whole genome shotgun (WGS) entry which is preliminary data.</text>
</comment>
<dbReference type="Proteomes" id="UP000238218">
    <property type="component" value="Unassembled WGS sequence"/>
</dbReference>
<name>A0ABX5FAJ2_9CHRO</name>
<keyword evidence="7" id="KW-1185">Reference proteome</keyword>
<comment type="similarity">
    <text evidence="1 5">Belongs to the bacterial ribosomal protein bL32 family.</text>
</comment>
<dbReference type="GO" id="GO:0005840">
    <property type="term" value="C:ribosome"/>
    <property type="evidence" value="ECO:0007669"/>
    <property type="project" value="UniProtKB-KW"/>
</dbReference>
<evidence type="ECO:0000313" key="6">
    <source>
        <dbReference type="EMBL" id="PSB38855.1"/>
    </source>
</evidence>
<dbReference type="PANTHER" id="PTHR36083:SF1">
    <property type="entry name" value="LARGE RIBOSOMAL SUBUNIT PROTEIN BL32C"/>
    <property type="match status" value="1"/>
</dbReference>
<evidence type="ECO:0000256" key="2">
    <source>
        <dbReference type="ARBA" id="ARBA00022980"/>
    </source>
</evidence>
<dbReference type="Pfam" id="PF01783">
    <property type="entry name" value="Ribosomal_L32p"/>
    <property type="match status" value="1"/>
</dbReference>
<dbReference type="SUPFAM" id="SSF57829">
    <property type="entry name" value="Zn-binding ribosomal proteins"/>
    <property type="match status" value="1"/>
</dbReference>
<reference evidence="6 7" key="2">
    <citation type="submission" date="2018-03" db="EMBL/GenBank/DDBJ databases">
        <title>The ancient ancestry and fast evolution of plastids.</title>
        <authorList>
            <person name="Moore K.R."/>
            <person name="Magnabosco C."/>
            <person name="Momper L."/>
            <person name="Gold D.A."/>
            <person name="Bosak T."/>
            <person name="Fournier G.P."/>
        </authorList>
    </citation>
    <scope>NUCLEOTIDE SEQUENCE [LARGE SCALE GENOMIC DNA]</scope>
    <source>
        <strain evidence="6 7">CCALA 015</strain>
    </source>
</reference>